<proteinExistence type="predicted"/>
<dbReference type="Proteomes" id="UP000270094">
    <property type="component" value="Unassembled WGS sequence"/>
</dbReference>
<dbReference type="Gene3D" id="3.40.50.2300">
    <property type="match status" value="1"/>
</dbReference>
<evidence type="ECO:0000256" key="2">
    <source>
        <dbReference type="ARBA" id="ARBA00022692"/>
    </source>
</evidence>
<dbReference type="InterPro" id="IPR001828">
    <property type="entry name" value="ANF_lig-bd_rcpt"/>
</dbReference>
<reference evidence="6 7" key="1">
    <citation type="submission" date="2018-11" db="EMBL/GenBank/DDBJ databases">
        <authorList>
            <consortium name="Pathogen Informatics"/>
        </authorList>
    </citation>
    <scope>NUCLEOTIDE SEQUENCE [LARGE SCALE GENOMIC DNA]</scope>
</reference>
<keyword evidence="3" id="KW-1133">Transmembrane helix</keyword>
<organism evidence="6 7">
    <name type="scientific">Strongylus vulgaris</name>
    <name type="common">Blood worm</name>
    <dbReference type="NCBI Taxonomy" id="40348"/>
    <lineage>
        <taxon>Eukaryota</taxon>
        <taxon>Metazoa</taxon>
        <taxon>Ecdysozoa</taxon>
        <taxon>Nematoda</taxon>
        <taxon>Chromadorea</taxon>
        <taxon>Rhabditida</taxon>
        <taxon>Rhabditina</taxon>
        <taxon>Rhabditomorpha</taxon>
        <taxon>Strongyloidea</taxon>
        <taxon>Strongylidae</taxon>
        <taxon>Strongylus</taxon>
    </lineage>
</organism>
<keyword evidence="7" id="KW-1185">Reference proteome</keyword>
<evidence type="ECO:0000256" key="4">
    <source>
        <dbReference type="ARBA" id="ARBA00023136"/>
    </source>
</evidence>
<dbReference type="SUPFAM" id="SSF53822">
    <property type="entry name" value="Periplasmic binding protein-like I"/>
    <property type="match status" value="1"/>
</dbReference>
<dbReference type="GO" id="GO:0016020">
    <property type="term" value="C:membrane"/>
    <property type="evidence" value="ECO:0007669"/>
    <property type="project" value="UniProtKB-SubCell"/>
</dbReference>
<keyword evidence="2" id="KW-0812">Transmembrane</keyword>
<protein>
    <recommendedName>
        <fullName evidence="5">Receptor ligand binding region domain-containing protein</fullName>
    </recommendedName>
</protein>
<dbReference type="AlphaFoldDB" id="A0A3P7JK09"/>
<dbReference type="Pfam" id="PF01094">
    <property type="entry name" value="ANF_receptor"/>
    <property type="match status" value="1"/>
</dbReference>
<dbReference type="EMBL" id="UYYB01107438">
    <property type="protein sequence ID" value="VDM80129.1"/>
    <property type="molecule type" value="Genomic_DNA"/>
</dbReference>
<keyword evidence="4" id="KW-0472">Membrane</keyword>
<evidence type="ECO:0000313" key="7">
    <source>
        <dbReference type="Proteomes" id="UP000270094"/>
    </source>
</evidence>
<dbReference type="OrthoDB" id="5851395at2759"/>
<feature type="domain" description="Receptor ligand binding region" evidence="5">
    <location>
        <begin position="26"/>
        <end position="129"/>
    </location>
</feature>
<evidence type="ECO:0000259" key="5">
    <source>
        <dbReference type="Pfam" id="PF01094"/>
    </source>
</evidence>
<evidence type="ECO:0000256" key="1">
    <source>
        <dbReference type="ARBA" id="ARBA00004370"/>
    </source>
</evidence>
<accession>A0A3P7JK09</accession>
<comment type="subcellular location">
    <subcellularLocation>
        <location evidence="1">Membrane</location>
    </subcellularLocation>
</comment>
<gene>
    <name evidence="6" type="ORF">SVUK_LOCUS15127</name>
</gene>
<evidence type="ECO:0000256" key="3">
    <source>
        <dbReference type="ARBA" id="ARBA00022989"/>
    </source>
</evidence>
<dbReference type="InterPro" id="IPR028082">
    <property type="entry name" value="Peripla_BP_I"/>
</dbReference>
<evidence type="ECO:0000313" key="6">
    <source>
        <dbReference type="EMBL" id="VDM80129.1"/>
    </source>
</evidence>
<sequence>MLADRVTLGLIVSEHLLPQSIAWSLCGGAVGMALDKLQEDFHFADFDLRLMIGYSECDLTKTLGLGIEYMLRQKADVVIGPPCPEAAIMMAHLSNIYQTAWMGWGYVFSPEFTLSNKYPYGTTLVPSSNS</sequence>
<name>A0A3P7JK09_STRVU</name>